<sequence>MTNEITKGTTKYQKSNKNKEQEKQDYIIIGLGFSFYLISVILASMTFFWTRDLKKSEESRFAAASFAFLTGSRSNKGIDEDRPPSREAFDKRKIVNGNIVTEIPHDGLSTTDIFGSDTELSDCKESNHLHESTHALPIEEVVVIQSETSNALPIEEKKLKLSHQNTTNKREETSNALPIEEVVVIQSETSNALPIEEESSDALPRKSSRNNLSQMHYNRRSADQMHQ</sequence>
<keyword evidence="2" id="KW-0812">Transmembrane</keyword>
<reference evidence="3" key="1">
    <citation type="submission" date="2021-03" db="EMBL/GenBank/DDBJ databases">
        <authorList>
            <person name="Bekaert M."/>
        </authorList>
    </citation>
    <scope>NUCLEOTIDE SEQUENCE</scope>
</reference>
<keyword evidence="2" id="KW-0472">Membrane</keyword>
<accession>A0A8S3V0P0</accession>
<comment type="caution">
    <text evidence="3">The sequence shown here is derived from an EMBL/GenBank/DDBJ whole genome shotgun (WGS) entry which is preliminary data.</text>
</comment>
<name>A0A8S3V0P0_MYTED</name>
<protein>
    <submittedName>
        <fullName evidence="3">Uncharacterized protein</fullName>
    </submittedName>
</protein>
<evidence type="ECO:0000313" key="4">
    <source>
        <dbReference type="Proteomes" id="UP000683360"/>
    </source>
</evidence>
<keyword evidence="2" id="KW-1133">Transmembrane helix</keyword>
<gene>
    <name evidence="3" type="ORF">MEDL_59796</name>
</gene>
<evidence type="ECO:0000256" key="1">
    <source>
        <dbReference type="SAM" id="MobiDB-lite"/>
    </source>
</evidence>
<evidence type="ECO:0000313" key="3">
    <source>
        <dbReference type="EMBL" id="CAG2247961.1"/>
    </source>
</evidence>
<organism evidence="3 4">
    <name type="scientific">Mytilus edulis</name>
    <name type="common">Blue mussel</name>
    <dbReference type="NCBI Taxonomy" id="6550"/>
    <lineage>
        <taxon>Eukaryota</taxon>
        <taxon>Metazoa</taxon>
        <taxon>Spiralia</taxon>
        <taxon>Lophotrochozoa</taxon>
        <taxon>Mollusca</taxon>
        <taxon>Bivalvia</taxon>
        <taxon>Autobranchia</taxon>
        <taxon>Pteriomorphia</taxon>
        <taxon>Mytilida</taxon>
        <taxon>Mytiloidea</taxon>
        <taxon>Mytilidae</taxon>
        <taxon>Mytilinae</taxon>
        <taxon>Mytilus</taxon>
    </lineage>
</organism>
<evidence type="ECO:0000256" key="2">
    <source>
        <dbReference type="SAM" id="Phobius"/>
    </source>
</evidence>
<feature type="region of interest" description="Disordered" evidence="1">
    <location>
        <begin position="189"/>
        <end position="227"/>
    </location>
</feature>
<dbReference type="EMBL" id="CAJPWZ010002919">
    <property type="protein sequence ID" value="CAG2247961.1"/>
    <property type="molecule type" value="Genomic_DNA"/>
</dbReference>
<dbReference type="AlphaFoldDB" id="A0A8S3V0P0"/>
<proteinExistence type="predicted"/>
<keyword evidence="4" id="KW-1185">Reference proteome</keyword>
<dbReference type="Proteomes" id="UP000683360">
    <property type="component" value="Unassembled WGS sequence"/>
</dbReference>
<feature type="transmembrane region" description="Helical" evidence="2">
    <location>
        <begin position="26"/>
        <end position="50"/>
    </location>
</feature>